<keyword evidence="2" id="KW-0813">Transport</keyword>
<dbReference type="Gene3D" id="2.170.130.10">
    <property type="entry name" value="TonB-dependent receptor, plug domain"/>
    <property type="match status" value="1"/>
</dbReference>
<keyword evidence="7" id="KW-1185">Reference proteome</keyword>
<dbReference type="Proteomes" id="UP001589832">
    <property type="component" value="Unassembled WGS sequence"/>
</dbReference>
<dbReference type="SUPFAM" id="SSF56935">
    <property type="entry name" value="Porins"/>
    <property type="match status" value="1"/>
</dbReference>
<name>A0ABV6Q7E7_9FLAO</name>
<feature type="domain" description="Secretin/TonB short N-terminal" evidence="5">
    <location>
        <begin position="46"/>
        <end position="95"/>
    </location>
</feature>
<dbReference type="RefSeq" id="WP_386061439.1">
    <property type="nucleotide sequence ID" value="NZ_JBHLTQ010000003.1"/>
</dbReference>
<evidence type="ECO:0000313" key="6">
    <source>
        <dbReference type="EMBL" id="MFC0604210.1"/>
    </source>
</evidence>
<dbReference type="SMART" id="SM00965">
    <property type="entry name" value="STN"/>
    <property type="match status" value="1"/>
</dbReference>
<evidence type="ECO:0000313" key="7">
    <source>
        <dbReference type="Proteomes" id="UP001589832"/>
    </source>
</evidence>
<keyword evidence="3" id="KW-0472">Membrane</keyword>
<organism evidence="6 7">
    <name type="scientific">Winogradskyella pulchriflava</name>
    <dbReference type="NCBI Taxonomy" id="1110688"/>
    <lineage>
        <taxon>Bacteria</taxon>
        <taxon>Pseudomonadati</taxon>
        <taxon>Bacteroidota</taxon>
        <taxon>Flavobacteriia</taxon>
        <taxon>Flavobacteriales</taxon>
        <taxon>Flavobacteriaceae</taxon>
        <taxon>Winogradskyella</taxon>
    </lineage>
</organism>
<keyword evidence="4" id="KW-0998">Cell outer membrane</keyword>
<reference evidence="6 7" key="1">
    <citation type="submission" date="2024-09" db="EMBL/GenBank/DDBJ databases">
        <authorList>
            <person name="Sun Q."/>
            <person name="Mori K."/>
        </authorList>
    </citation>
    <scope>NUCLEOTIDE SEQUENCE [LARGE SCALE GENOMIC DNA]</scope>
    <source>
        <strain evidence="6 7">NCAIM B.02481</strain>
    </source>
</reference>
<proteinExistence type="predicted"/>
<evidence type="ECO:0000259" key="5">
    <source>
        <dbReference type="SMART" id="SM00965"/>
    </source>
</evidence>
<accession>A0ABV6Q7E7</accession>
<dbReference type="InterPro" id="IPR036942">
    <property type="entry name" value="Beta-barrel_TonB_sf"/>
</dbReference>
<dbReference type="InterPro" id="IPR037066">
    <property type="entry name" value="Plug_dom_sf"/>
</dbReference>
<dbReference type="InterPro" id="IPR011662">
    <property type="entry name" value="Secretin/TonB_short_N"/>
</dbReference>
<comment type="caution">
    <text evidence="6">The sequence shown here is derived from an EMBL/GenBank/DDBJ whole genome shotgun (WGS) entry which is preliminary data.</text>
</comment>
<dbReference type="InterPro" id="IPR012910">
    <property type="entry name" value="Plug_dom"/>
</dbReference>
<dbReference type="InterPro" id="IPR008969">
    <property type="entry name" value="CarboxyPept-like_regulatory"/>
</dbReference>
<protein>
    <submittedName>
        <fullName evidence="6">FecR domain-containing protein</fullName>
    </submittedName>
</protein>
<dbReference type="Gene3D" id="2.40.170.20">
    <property type="entry name" value="TonB-dependent receptor, beta-barrel domain"/>
    <property type="match status" value="1"/>
</dbReference>
<comment type="subcellular location">
    <subcellularLocation>
        <location evidence="1">Cell outer membrane</location>
    </subcellularLocation>
</comment>
<evidence type="ECO:0000256" key="3">
    <source>
        <dbReference type="ARBA" id="ARBA00023136"/>
    </source>
</evidence>
<evidence type="ECO:0000256" key="2">
    <source>
        <dbReference type="ARBA" id="ARBA00022448"/>
    </source>
</evidence>
<sequence length="853" mass="96478">MKYVIFLSLLFTIAIGNAQKRQSYNYNNTSLNEVIKQVETQYNICFSFAIDLIQNKKITLNVEDIDLNELLDILESQTSLSFEKISNNQIIVAPKNTDNKICGYVLDKDSKLPIPYAIINSSTGENTFTDSKGFFSINKTEDNIYKINNQGYVSIDFLGKETCQQVFLTASNELLDAVVISGYVTSGIDRKKDGSIDVTSNSLGILPGLVTPDLLQSIQLIPGINSLNESVSGIQIRGGSPDQNLILFDNIKLFNTGHFYGMFSTLNPYATQSANIFKSGTSAVYGDRVSGIIDISSGEDIPSKTKSGLGFDGISVDGYIKTPLSDKLAVYLFARRSYGDVVRSPTYDSYAEKIFRNFGIVRDINGDIINVPNDDEYTVDTSSDDFSFHDISSKVIFAPNDNNKFVLSSLYTRNELDFEFSDDGETKDDEVATENIGFSFKWKHISSETNSEEATLYFSRYNSKYITEEFIEGALDETNIRNNFITDIGLNIKSHRNIGKRQFLTFGYQISNSIVDINVYSFEPSEPEDNLNIKDRDKNLKNALFAEYNYNAKNSSVIGFGLRAVHYSSLGDVYIEPRINAEYALSETLRIKASIERRHQPIAQIVEFDQGELRLDNNTWRLSNKTDYPLLRSDQISTGLLYDNNSWTIDVDAYLKKLDGLTSYTDGFSTPQLQLTKGKSSIKGIDILLKKRVNNYRIWAGYTFNEIRFKFPSIQDGYFPGNNDITHSFRISNTVTLNDFELSLGWQYRTGEPYTPIKNFDSETTLVEFGDINSVRLKDYHRLDASAIYNFKINKTKNWKAQIGVSALNVYNRKTPISIVYRSEDEGSGLELQQVIQRFSLGFTPNISFRLFF</sequence>
<gene>
    <name evidence="6" type="ORF">ACFFGA_06570</name>
</gene>
<dbReference type="SUPFAM" id="SSF49464">
    <property type="entry name" value="Carboxypeptidase regulatory domain-like"/>
    <property type="match status" value="1"/>
</dbReference>
<dbReference type="Gene3D" id="3.55.50.30">
    <property type="match status" value="1"/>
</dbReference>
<dbReference type="EMBL" id="JBHLTQ010000003">
    <property type="protein sequence ID" value="MFC0604210.1"/>
    <property type="molecule type" value="Genomic_DNA"/>
</dbReference>
<dbReference type="Pfam" id="PF07715">
    <property type="entry name" value="Plug"/>
    <property type="match status" value="1"/>
</dbReference>
<evidence type="ECO:0000256" key="4">
    <source>
        <dbReference type="ARBA" id="ARBA00023237"/>
    </source>
</evidence>
<evidence type="ECO:0000256" key="1">
    <source>
        <dbReference type="ARBA" id="ARBA00004442"/>
    </source>
</evidence>
<dbReference type="InterPro" id="IPR032508">
    <property type="entry name" value="FecR_C"/>
</dbReference>
<dbReference type="Pfam" id="PF16344">
    <property type="entry name" value="FecR_C"/>
    <property type="match status" value="1"/>
</dbReference>